<organism evidence="2 3">
    <name type="scientific">Trifolium medium</name>
    <dbReference type="NCBI Taxonomy" id="97028"/>
    <lineage>
        <taxon>Eukaryota</taxon>
        <taxon>Viridiplantae</taxon>
        <taxon>Streptophyta</taxon>
        <taxon>Embryophyta</taxon>
        <taxon>Tracheophyta</taxon>
        <taxon>Spermatophyta</taxon>
        <taxon>Magnoliopsida</taxon>
        <taxon>eudicotyledons</taxon>
        <taxon>Gunneridae</taxon>
        <taxon>Pentapetalae</taxon>
        <taxon>rosids</taxon>
        <taxon>fabids</taxon>
        <taxon>Fabales</taxon>
        <taxon>Fabaceae</taxon>
        <taxon>Papilionoideae</taxon>
        <taxon>50 kb inversion clade</taxon>
        <taxon>NPAAA clade</taxon>
        <taxon>Hologalegina</taxon>
        <taxon>IRL clade</taxon>
        <taxon>Trifolieae</taxon>
        <taxon>Trifolium</taxon>
    </lineage>
</organism>
<evidence type="ECO:0000313" key="2">
    <source>
        <dbReference type="EMBL" id="MCI36710.1"/>
    </source>
</evidence>
<feature type="compositionally biased region" description="Acidic residues" evidence="1">
    <location>
        <begin position="19"/>
        <end position="45"/>
    </location>
</feature>
<dbReference type="Proteomes" id="UP000265520">
    <property type="component" value="Unassembled WGS sequence"/>
</dbReference>
<feature type="compositionally biased region" description="Basic residues" evidence="1">
    <location>
        <begin position="1"/>
        <end position="14"/>
    </location>
</feature>
<evidence type="ECO:0000256" key="1">
    <source>
        <dbReference type="SAM" id="MobiDB-lite"/>
    </source>
</evidence>
<dbReference type="AlphaFoldDB" id="A0A392RLN2"/>
<accession>A0A392RLN2</accession>
<dbReference type="EMBL" id="LXQA010236598">
    <property type="protein sequence ID" value="MCI36710.1"/>
    <property type="molecule type" value="Genomic_DNA"/>
</dbReference>
<keyword evidence="3" id="KW-1185">Reference proteome</keyword>
<sequence length="66" mass="7551">RKSTNVNRRVPRKSRILDDAEDDDGDADYEEEDESDEDDPEDADFESATSCRGANKVVYLWLSIII</sequence>
<name>A0A392RLN2_9FABA</name>
<feature type="region of interest" description="Disordered" evidence="1">
    <location>
        <begin position="1"/>
        <end position="49"/>
    </location>
</feature>
<protein>
    <submittedName>
        <fullName evidence="2">Uncharacterized protein</fullName>
    </submittedName>
</protein>
<evidence type="ECO:0000313" key="3">
    <source>
        <dbReference type="Proteomes" id="UP000265520"/>
    </source>
</evidence>
<comment type="caution">
    <text evidence="2">The sequence shown here is derived from an EMBL/GenBank/DDBJ whole genome shotgun (WGS) entry which is preliminary data.</text>
</comment>
<feature type="non-terminal residue" evidence="2">
    <location>
        <position position="1"/>
    </location>
</feature>
<proteinExistence type="predicted"/>
<reference evidence="2 3" key="1">
    <citation type="journal article" date="2018" name="Front. Plant Sci.">
        <title>Red Clover (Trifolium pratense) and Zigzag Clover (T. medium) - A Picture of Genomic Similarities and Differences.</title>
        <authorList>
            <person name="Dluhosova J."/>
            <person name="Istvanek J."/>
            <person name="Nedelnik J."/>
            <person name="Repkova J."/>
        </authorList>
    </citation>
    <scope>NUCLEOTIDE SEQUENCE [LARGE SCALE GENOMIC DNA]</scope>
    <source>
        <strain evidence="3">cv. 10/8</strain>
        <tissue evidence="2">Leaf</tissue>
    </source>
</reference>
<feature type="non-terminal residue" evidence="2">
    <location>
        <position position="66"/>
    </location>
</feature>